<evidence type="ECO:0000259" key="6">
    <source>
        <dbReference type="PROSITE" id="PS52051"/>
    </source>
</evidence>
<dbReference type="GO" id="GO:0061630">
    <property type="term" value="F:ubiquitin protein ligase activity"/>
    <property type="evidence" value="ECO:0007669"/>
    <property type="project" value="InterPro"/>
</dbReference>
<evidence type="ECO:0000256" key="2">
    <source>
        <dbReference type="ARBA" id="ARBA00022771"/>
    </source>
</evidence>
<comment type="caution">
    <text evidence="7">The sequence shown here is derived from an EMBL/GenBank/DDBJ whole genome shotgun (WGS) entry which is preliminary data.</text>
</comment>
<feature type="compositionally biased region" description="Polar residues" evidence="5">
    <location>
        <begin position="157"/>
        <end position="172"/>
    </location>
</feature>
<dbReference type="InterPro" id="IPR033467">
    <property type="entry name" value="Tesmin/TSO1-like_CXC"/>
</dbReference>
<evidence type="ECO:0000256" key="3">
    <source>
        <dbReference type="ARBA" id="ARBA00022833"/>
    </source>
</evidence>
<evidence type="ECO:0000313" key="7">
    <source>
        <dbReference type="EMBL" id="RMX47638.1"/>
    </source>
</evidence>
<evidence type="ECO:0000256" key="4">
    <source>
        <dbReference type="PROSITE-ProRule" id="PRU01396"/>
    </source>
</evidence>
<dbReference type="OMA" id="CEYVACT"/>
<feature type="region of interest" description="Disordered" evidence="5">
    <location>
        <begin position="192"/>
        <end position="222"/>
    </location>
</feature>
<keyword evidence="4" id="KW-0539">Nucleus</keyword>
<dbReference type="OrthoDB" id="10012174at2759"/>
<proteinExistence type="inferred from homology"/>
<feature type="compositionally biased region" description="Low complexity" evidence="5">
    <location>
        <begin position="143"/>
        <end position="156"/>
    </location>
</feature>
<dbReference type="InterPro" id="IPR017907">
    <property type="entry name" value="Znf_RING_CS"/>
</dbReference>
<dbReference type="Proteomes" id="UP000275408">
    <property type="component" value="Unassembled WGS sequence"/>
</dbReference>
<accession>A0A3M6U2C4</accession>
<keyword evidence="8" id="KW-1185">Reference proteome</keyword>
<keyword evidence="1" id="KW-0479">Metal-binding</keyword>
<dbReference type="InterPro" id="IPR013083">
    <property type="entry name" value="Znf_RING/FYVE/PHD"/>
</dbReference>
<dbReference type="EMBL" id="RCHS01002401">
    <property type="protein sequence ID" value="RMX47638.1"/>
    <property type="molecule type" value="Genomic_DNA"/>
</dbReference>
<dbReference type="SUPFAM" id="SSF57850">
    <property type="entry name" value="RING/U-box"/>
    <property type="match status" value="1"/>
</dbReference>
<evidence type="ECO:0000256" key="5">
    <source>
        <dbReference type="SAM" id="MobiDB-lite"/>
    </source>
</evidence>
<dbReference type="InterPro" id="IPR037922">
    <property type="entry name" value="MSL2"/>
</dbReference>
<keyword evidence="2" id="KW-0863">Zinc-finger</keyword>
<dbReference type="InterPro" id="IPR032043">
    <property type="entry name" value="Msl2_Znf-RING"/>
</dbReference>
<reference evidence="7 8" key="1">
    <citation type="journal article" date="2018" name="Sci. Rep.">
        <title>Comparative analysis of the Pocillopora damicornis genome highlights role of immune system in coral evolution.</title>
        <authorList>
            <person name="Cunning R."/>
            <person name="Bay R.A."/>
            <person name="Gillette P."/>
            <person name="Baker A.C."/>
            <person name="Traylor-Knowles N."/>
        </authorList>
    </citation>
    <scope>NUCLEOTIDE SEQUENCE [LARGE SCALE GENOMIC DNA]</scope>
    <source>
        <strain evidence="7">RSMAS</strain>
        <tissue evidence="7">Whole animal</tissue>
    </source>
</reference>
<dbReference type="STRING" id="46731.A0A3M6U2C4"/>
<dbReference type="GO" id="GO:0072487">
    <property type="term" value="C:MSL complex"/>
    <property type="evidence" value="ECO:0007669"/>
    <property type="project" value="UniProtKB-UniRule"/>
</dbReference>
<evidence type="ECO:0000313" key="8">
    <source>
        <dbReference type="Proteomes" id="UP000275408"/>
    </source>
</evidence>
<dbReference type="GO" id="GO:0016567">
    <property type="term" value="P:protein ubiquitination"/>
    <property type="evidence" value="ECO:0007669"/>
    <property type="project" value="TreeGrafter"/>
</dbReference>
<dbReference type="Gene3D" id="3.30.40.10">
    <property type="entry name" value="Zinc/RING finger domain, C3HC4 (zinc finger)"/>
    <property type="match status" value="1"/>
</dbReference>
<dbReference type="SMART" id="SM01114">
    <property type="entry name" value="CXC"/>
    <property type="match status" value="1"/>
</dbReference>
<protein>
    <recommendedName>
        <fullName evidence="6">CXC MSL2-type domain-containing protein</fullName>
    </recommendedName>
</protein>
<dbReference type="InterPro" id="IPR032049">
    <property type="entry name" value="Msl2-CXC"/>
</dbReference>
<sequence length="386" mass="43021">MNATTLHVEACKCMLSLENDNQAVWDQMFHLLPKLRQALSCRVCRGLLIDPYGSHSCEHHVCKGCLRKKRALIPGCRWCTNLEKLTEDKQARILLACYQKLCEYVAQKAVGGQLLATQNGEYNKTLAIIKEAVTSPISLAHFQNQQQQAPVPANTTDSNSKISPSTSGNLNMATESRVTPVKLPPEIELLPPKRVTKLLSSPTGSDSQKEKKRKRKPFKGSYYNYGKKKKTVRLSANATNSFYNLGSEKNISTDFASLDFKTGDCPQKVIMEEEESEEIQVVDNVDPEPKPKIEQKQTVVVTPPGKHRKNKGKVKRCSCGMSSKLQSPRCVTTRCPCFSDEGSCELCPCLNCGNPFNNNNNNNKMQPDGKYPLKCVDEKSMLTSVE</sequence>
<evidence type="ECO:0000256" key="1">
    <source>
        <dbReference type="ARBA" id="ARBA00022723"/>
    </source>
</evidence>
<name>A0A3M6U2C4_POCDA</name>
<feature type="region of interest" description="Disordered" evidence="5">
    <location>
        <begin position="143"/>
        <end position="172"/>
    </location>
</feature>
<dbReference type="PROSITE" id="PS52051">
    <property type="entry name" value="CXC_MSL2"/>
    <property type="match status" value="1"/>
</dbReference>
<dbReference type="Pfam" id="PF16685">
    <property type="entry name" value="zf-RING_10"/>
    <property type="match status" value="1"/>
</dbReference>
<dbReference type="GO" id="GO:0008270">
    <property type="term" value="F:zinc ion binding"/>
    <property type="evidence" value="ECO:0007669"/>
    <property type="project" value="UniProtKB-KW"/>
</dbReference>
<dbReference type="PANTHER" id="PTHR16048:SF3">
    <property type="entry name" value="E3 UBIQUITIN-PROTEIN LIGASE MSL2"/>
    <property type="match status" value="1"/>
</dbReference>
<feature type="domain" description="CXC MSL2-type" evidence="6">
    <location>
        <begin position="312"/>
        <end position="362"/>
    </location>
</feature>
<keyword evidence="4" id="KW-0158">Chromosome</keyword>
<gene>
    <name evidence="7" type="ORF">pdam_00020621</name>
</gene>
<keyword evidence="3" id="KW-0862">Zinc</keyword>
<dbReference type="AlphaFoldDB" id="A0A3M6U2C4"/>
<organism evidence="7 8">
    <name type="scientific">Pocillopora damicornis</name>
    <name type="common">Cauliflower coral</name>
    <name type="synonym">Millepora damicornis</name>
    <dbReference type="NCBI Taxonomy" id="46731"/>
    <lineage>
        <taxon>Eukaryota</taxon>
        <taxon>Metazoa</taxon>
        <taxon>Cnidaria</taxon>
        <taxon>Anthozoa</taxon>
        <taxon>Hexacorallia</taxon>
        <taxon>Scleractinia</taxon>
        <taxon>Astrocoeniina</taxon>
        <taxon>Pocilloporidae</taxon>
        <taxon>Pocillopora</taxon>
    </lineage>
</organism>
<dbReference type="PROSITE" id="PS00518">
    <property type="entry name" value="ZF_RING_1"/>
    <property type="match status" value="1"/>
</dbReference>
<dbReference type="PANTHER" id="PTHR16048">
    <property type="entry name" value="MSL2-RELATED"/>
    <property type="match status" value="1"/>
</dbReference>
<comment type="similarity">
    <text evidence="4">Belongs to the MSL2 family.</text>
</comment>